<keyword evidence="1" id="KW-0732">Signal</keyword>
<feature type="chain" id="PRO_5031356837" description="Ig-like domain-containing protein" evidence="1">
    <location>
        <begin position="21"/>
        <end position="150"/>
    </location>
</feature>
<organism evidence="2 3">
    <name type="scientific">Granulicella aggregans</name>
    <dbReference type="NCBI Taxonomy" id="474949"/>
    <lineage>
        <taxon>Bacteria</taxon>
        <taxon>Pseudomonadati</taxon>
        <taxon>Acidobacteriota</taxon>
        <taxon>Terriglobia</taxon>
        <taxon>Terriglobales</taxon>
        <taxon>Acidobacteriaceae</taxon>
        <taxon>Granulicella</taxon>
    </lineage>
</organism>
<protein>
    <recommendedName>
        <fullName evidence="4">Ig-like domain-containing protein</fullName>
    </recommendedName>
</protein>
<name>A0A7W7ZAA3_9BACT</name>
<dbReference type="EMBL" id="JACHIP010000001">
    <property type="protein sequence ID" value="MBB5056226.1"/>
    <property type="molecule type" value="Genomic_DNA"/>
</dbReference>
<accession>A0A7W7ZAA3</accession>
<evidence type="ECO:0000313" key="3">
    <source>
        <dbReference type="Proteomes" id="UP000540989"/>
    </source>
</evidence>
<gene>
    <name evidence="2" type="ORF">HDF16_000895</name>
</gene>
<evidence type="ECO:0000313" key="2">
    <source>
        <dbReference type="EMBL" id="MBB5056226.1"/>
    </source>
</evidence>
<feature type="signal peptide" evidence="1">
    <location>
        <begin position="1"/>
        <end position="20"/>
    </location>
</feature>
<comment type="caution">
    <text evidence="2">The sequence shown here is derived from an EMBL/GenBank/DDBJ whole genome shotgun (WGS) entry which is preliminary data.</text>
</comment>
<sequence>MKALTLSYPLHAALSMTLFAAVEVLTGCGAAAPCTYTSAVTISPAVGAADHLAVAPGDQQQFSALSQREPTTASAGCAVPTANPTNVTKLTPAWTVSDSTNVKISSAQDATNGLATCIGTTKSTVTVTALGALTAGGATKALGTATLTCK</sequence>
<dbReference type="Proteomes" id="UP000540989">
    <property type="component" value="Unassembled WGS sequence"/>
</dbReference>
<evidence type="ECO:0008006" key="4">
    <source>
        <dbReference type="Google" id="ProtNLM"/>
    </source>
</evidence>
<dbReference type="RefSeq" id="WP_184213895.1">
    <property type="nucleotide sequence ID" value="NZ_JACHIP010000001.1"/>
</dbReference>
<reference evidence="2 3" key="1">
    <citation type="submission" date="2020-08" db="EMBL/GenBank/DDBJ databases">
        <title>Genomic Encyclopedia of Type Strains, Phase IV (KMG-V): Genome sequencing to study the core and pangenomes of soil and plant-associated prokaryotes.</title>
        <authorList>
            <person name="Whitman W."/>
        </authorList>
    </citation>
    <scope>NUCLEOTIDE SEQUENCE [LARGE SCALE GENOMIC DNA]</scope>
    <source>
        <strain evidence="2 3">M8UP14</strain>
    </source>
</reference>
<dbReference type="AlphaFoldDB" id="A0A7W7ZAA3"/>
<keyword evidence="3" id="KW-1185">Reference proteome</keyword>
<proteinExistence type="predicted"/>
<evidence type="ECO:0000256" key="1">
    <source>
        <dbReference type="SAM" id="SignalP"/>
    </source>
</evidence>